<dbReference type="PANTHER" id="PTHR38043">
    <property type="entry name" value="PROTEIN HEMX"/>
    <property type="match status" value="1"/>
</dbReference>
<dbReference type="AlphaFoldDB" id="A0A2X2YJL6"/>
<name>A0A2X2YJL6_CITKO</name>
<protein>
    <submittedName>
        <fullName evidence="4">Uroporphyrinogen-III C-methyltransferase</fullName>
        <ecNumber evidence="4">2.1.1.107</ecNumber>
    </submittedName>
</protein>
<dbReference type="PANTHER" id="PTHR38043:SF1">
    <property type="entry name" value="PROTEIN HEMX"/>
    <property type="match status" value="1"/>
</dbReference>
<keyword evidence="3" id="KW-0812">Transmembrane</keyword>
<feature type="compositionally biased region" description="Basic and acidic residues" evidence="2">
    <location>
        <begin position="1"/>
        <end position="18"/>
    </location>
</feature>
<dbReference type="GeneID" id="45134441"/>
<keyword evidence="3" id="KW-1133">Transmembrane helix</keyword>
<keyword evidence="1" id="KW-0175">Coiled coil</keyword>
<feature type="transmembrane region" description="Helical" evidence="3">
    <location>
        <begin position="36"/>
        <end position="57"/>
    </location>
</feature>
<dbReference type="RefSeq" id="WP_012131148.1">
    <property type="nucleotide sequence ID" value="NZ_AP025640.1"/>
</dbReference>
<proteinExistence type="predicted"/>
<dbReference type="GO" id="GO:0032259">
    <property type="term" value="P:methylation"/>
    <property type="evidence" value="ECO:0007669"/>
    <property type="project" value="UniProtKB-KW"/>
</dbReference>
<evidence type="ECO:0000313" key="5">
    <source>
        <dbReference type="Proteomes" id="UP000270272"/>
    </source>
</evidence>
<dbReference type="Pfam" id="PF04375">
    <property type="entry name" value="HemX"/>
    <property type="match status" value="1"/>
</dbReference>
<evidence type="ECO:0000313" key="4">
    <source>
        <dbReference type="EMBL" id="VEB91685.1"/>
    </source>
</evidence>
<feature type="coiled-coil region" evidence="1">
    <location>
        <begin position="87"/>
        <end position="121"/>
    </location>
</feature>
<keyword evidence="4" id="KW-0808">Transferase</keyword>
<dbReference type="EMBL" id="LR134204">
    <property type="protein sequence ID" value="VEB91685.1"/>
    <property type="molecule type" value="Genomic_DNA"/>
</dbReference>
<dbReference type="InterPro" id="IPR007470">
    <property type="entry name" value="HemX"/>
</dbReference>
<evidence type="ECO:0000256" key="1">
    <source>
        <dbReference type="SAM" id="Coils"/>
    </source>
</evidence>
<evidence type="ECO:0000256" key="2">
    <source>
        <dbReference type="SAM" id="MobiDB-lite"/>
    </source>
</evidence>
<dbReference type="NCBIfam" id="NF008173">
    <property type="entry name" value="PRK10920.1"/>
    <property type="match status" value="1"/>
</dbReference>
<dbReference type="EC" id="2.1.1.107" evidence="4"/>
<reference evidence="4 5" key="1">
    <citation type="submission" date="2018-12" db="EMBL/GenBank/DDBJ databases">
        <authorList>
            <consortium name="Pathogen Informatics"/>
        </authorList>
    </citation>
    <scope>NUCLEOTIDE SEQUENCE [LARGE SCALE GENOMIC DNA]</scope>
    <source>
        <strain evidence="4 5">NCTC11075</strain>
    </source>
</reference>
<feature type="region of interest" description="Disordered" evidence="2">
    <location>
        <begin position="370"/>
        <end position="393"/>
    </location>
</feature>
<gene>
    <name evidence="4" type="primary">hemX</name>
    <name evidence="4" type="ORF">NCTC11075_03037</name>
</gene>
<keyword evidence="4" id="KW-0489">Methyltransferase</keyword>
<accession>A0A2X2YJL6</accession>
<evidence type="ECO:0000256" key="3">
    <source>
        <dbReference type="SAM" id="Phobius"/>
    </source>
</evidence>
<feature type="region of interest" description="Disordered" evidence="2">
    <location>
        <begin position="1"/>
        <end position="30"/>
    </location>
</feature>
<organism evidence="4 5">
    <name type="scientific">Citrobacter koseri</name>
    <name type="common">Citrobacter diversus</name>
    <dbReference type="NCBI Taxonomy" id="545"/>
    <lineage>
        <taxon>Bacteria</taxon>
        <taxon>Pseudomonadati</taxon>
        <taxon>Pseudomonadota</taxon>
        <taxon>Gammaproteobacteria</taxon>
        <taxon>Enterobacterales</taxon>
        <taxon>Enterobacteriaceae</taxon>
        <taxon>Citrobacter</taxon>
    </lineage>
</organism>
<dbReference type="GO" id="GO:0004851">
    <property type="term" value="F:uroporphyrin-III C-methyltransferase activity"/>
    <property type="evidence" value="ECO:0007669"/>
    <property type="project" value="UniProtKB-EC"/>
</dbReference>
<keyword evidence="3" id="KW-0472">Membrane</keyword>
<dbReference type="OMA" id="QAIPRHQ"/>
<sequence length="393" mass="42701">MTEQEKSSAVVEETREAVETTPQPVNAEKKSKNGAALVLSAVAIAIALAAGVGLYGWGKQQAVKQTATSDALVNQLTALQKAQESQKAELEGIIKQQATQLDDANRQQAALAKQLDEVQQKVATISGSDAKTWLLAQSDFLVKLAGRKLWSDQDVTTAAALLKSADASLADMNDPSLIAARRAITDDIASLSAVAQVDYDGIILKVNQLSNQIDNLRLADNDTDDSPMDSDSSELSSSISEWRVNLQKSWQNFMDSFITIRRRDDTAVPLLAPNQDVYLRENIRSRLLVAAQAVPRHQEETYRQALDNVSTWVRAYYDTDDATTKAFLDDVDKLSQQSITMDVPETLQSQPILEKLMQTRVRNLLAQPAAATTEAAQAPAPQAEAPAAAPQGE</sequence>
<dbReference type="Proteomes" id="UP000270272">
    <property type="component" value="Chromosome"/>
</dbReference>